<evidence type="ECO:0000256" key="1">
    <source>
        <dbReference type="SAM" id="SignalP"/>
    </source>
</evidence>
<dbReference type="Proteomes" id="UP001317629">
    <property type="component" value="Chromosome"/>
</dbReference>
<dbReference type="EMBL" id="AP027142">
    <property type="protein sequence ID" value="BDV34083.1"/>
    <property type="molecule type" value="Genomic_DNA"/>
</dbReference>
<feature type="signal peptide" evidence="1">
    <location>
        <begin position="1"/>
        <end position="23"/>
    </location>
</feature>
<keyword evidence="3" id="KW-1185">Reference proteome</keyword>
<evidence type="ECO:0000313" key="3">
    <source>
        <dbReference type="Proteomes" id="UP001317629"/>
    </source>
</evidence>
<dbReference type="RefSeq" id="WP_281931705.1">
    <property type="nucleotide sequence ID" value="NZ_AP027142.1"/>
</dbReference>
<accession>A0ABN6VEP7</accession>
<organism evidence="2 3">
    <name type="scientific">Methylocystis iwaonis</name>
    <dbReference type="NCBI Taxonomy" id="2885079"/>
    <lineage>
        <taxon>Bacteria</taxon>
        <taxon>Pseudomonadati</taxon>
        <taxon>Pseudomonadota</taxon>
        <taxon>Alphaproteobacteria</taxon>
        <taxon>Hyphomicrobiales</taxon>
        <taxon>Methylocystaceae</taxon>
        <taxon>Methylocystis</taxon>
    </lineage>
</organism>
<gene>
    <name evidence="2" type="ORF">SS37A_16120</name>
</gene>
<evidence type="ECO:0000313" key="2">
    <source>
        <dbReference type="EMBL" id="BDV34083.1"/>
    </source>
</evidence>
<reference evidence="2 3" key="1">
    <citation type="journal article" date="2023" name="Int. J. Syst. Evol. Microbiol.">
        <title>Methylocystis iwaonis sp. nov., a type II methane-oxidizing bacterium from surface soil of a rice paddy field in Japan, and emended description of the genus Methylocystis (ex Whittenbury et al. 1970) Bowman et al. 1993.</title>
        <authorList>
            <person name="Kaise H."/>
            <person name="Sawadogo J.B."/>
            <person name="Alam M.S."/>
            <person name="Ueno C."/>
            <person name="Dianou D."/>
            <person name="Shinjo R."/>
            <person name="Asakawa S."/>
        </authorList>
    </citation>
    <scope>NUCLEOTIDE SEQUENCE [LARGE SCALE GENOMIC DNA]</scope>
    <source>
        <strain evidence="2 3">SS37A-Re</strain>
    </source>
</reference>
<feature type="chain" id="PRO_5046690960" evidence="1">
    <location>
        <begin position="24"/>
        <end position="80"/>
    </location>
</feature>
<keyword evidence="1" id="KW-0732">Signal</keyword>
<sequence length="80" mass="8739">MIRNRLFLTLLLVGASLASGALAAEKHKRAHPQDFYARAAETSDDLMAGAPQTNARPDCFVSYSPAEVTKGIRHWTGKCH</sequence>
<name>A0ABN6VEP7_9HYPH</name>
<protein>
    <submittedName>
        <fullName evidence="2">Uncharacterized protein</fullName>
    </submittedName>
</protein>
<proteinExistence type="predicted"/>